<evidence type="ECO:0000256" key="4">
    <source>
        <dbReference type="ARBA" id="ARBA00022989"/>
    </source>
</evidence>
<evidence type="ECO:0000256" key="6">
    <source>
        <dbReference type="SAM" id="Phobius"/>
    </source>
</evidence>
<proteinExistence type="inferred from homology"/>
<name>A0AAW1PM90_9CHLO</name>
<feature type="transmembrane region" description="Helical" evidence="6">
    <location>
        <begin position="72"/>
        <end position="90"/>
    </location>
</feature>
<evidence type="ECO:0008006" key="9">
    <source>
        <dbReference type="Google" id="ProtNLM"/>
    </source>
</evidence>
<evidence type="ECO:0000256" key="2">
    <source>
        <dbReference type="ARBA" id="ARBA00005645"/>
    </source>
</evidence>
<keyword evidence="4 6" id="KW-1133">Transmembrane helix</keyword>
<feature type="transmembrane region" description="Helical" evidence="6">
    <location>
        <begin position="30"/>
        <end position="51"/>
    </location>
</feature>
<dbReference type="GO" id="GO:0016020">
    <property type="term" value="C:membrane"/>
    <property type="evidence" value="ECO:0007669"/>
    <property type="project" value="UniProtKB-SubCell"/>
</dbReference>
<evidence type="ECO:0000313" key="8">
    <source>
        <dbReference type="Proteomes" id="UP001465755"/>
    </source>
</evidence>
<sequence length="124" mass="13019">MIGKTVLAALAISFSGGVLLQILGCSLWHNWWPLLTAFMYVLVPMPYLFFGAHSNSSYGSSMASGWVDAGKFLTGLSAVGSVAIPAILFHSQKITAGALGMELAAVGVLGGTILTYDYLSTKDD</sequence>
<comment type="similarity">
    <text evidence="2">Belongs to the OB-RGRP/VPS55 family.</text>
</comment>
<dbReference type="AlphaFoldDB" id="A0AAW1PM90"/>
<evidence type="ECO:0000313" key="7">
    <source>
        <dbReference type="EMBL" id="KAK9809728.1"/>
    </source>
</evidence>
<reference evidence="7 8" key="1">
    <citation type="journal article" date="2024" name="Nat. Commun.">
        <title>Phylogenomics reveals the evolutionary origins of lichenization in chlorophyte algae.</title>
        <authorList>
            <person name="Puginier C."/>
            <person name="Libourel C."/>
            <person name="Otte J."/>
            <person name="Skaloud P."/>
            <person name="Haon M."/>
            <person name="Grisel S."/>
            <person name="Petersen M."/>
            <person name="Berrin J.G."/>
            <person name="Delaux P.M."/>
            <person name="Dal Grande F."/>
            <person name="Keller J."/>
        </authorList>
    </citation>
    <scope>NUCLEOTIDE SEQUENCE [LARGE SCALE GENOMIC DNA]</scope>
    <source>
        <strain evidence="7 8">SAG 2036</strain>
    </source>
</reference>
<protein>
    <recommendedName>
        <fullName evidence="9">Vacuolar protein sorting 55</fullName>
    </recommendedName>
</protein>
<keyword evidence="3 6" id="KW-0812">Transmembrane</keyword>
<evidence type="ECO:0000256" key="3">
    <source>
        <dbReference type="ARBA" id="ARBA00022692"/>
    </source>
</evidence>
<gene>
    <name evidence="7" type="ORF">WJX73_000207</name>
</gene>
<evidence type="ECO:0000256" key="5">
    <source>
        <dbReference type="ARBA" id="ARBA00023136"/>
    </source>
</evidence>
<feature type="transmembrane region" description="Helical" evidence="6">
    <location>
        <begin position="96"/>
        <end position="119"/>
    </location>
</feature>
<dbReference type="EMBL" id="JALJOQ010000016">
    <property type="protein sequence ID" value="KAK9809728.1"/>
    <property type="molecule type" value="Genomic_DNA"/>
</dbReference>
<keyword evidence="8" id="KW-1185">Reference proteome</keyword>
<keyword evidence="5 6" id="KW-0472">Membrane</keyword>
<accession>A0AAW1PM90</accession>
<dbReference type="GO" id="GO:0032511">
    <property type="term" value="P:late endosome to vacuole transport via multivesicular body sorting pathway"/>
    <property type="evidence" value="ECO:0007669"/>
    <property type="project" value="TreeGrafter"/>
</dbReference>
<dbReference type="InterPro" id="IPR007262">
    <property type="entry name" value="Vps55/LEPROT"/>
</dbReference>
<comment type="subcellular location">
    <subcellularLocation>
        <location evidence="1">Membrane</location>
        <topology evidence="1">Multi-pass membrane protein</topology>
    </subcellularLocation>
</comment>
<dbReference type="Pfam" id="PF04133">
    <property type="entry name" value="Vps55"/>
    <property type="match status" value="1"/>
</dbReference>
<comment type="caution">
    <text evidence="7">The sequence shown here is derived from an EMBL/GenBank/DDBJ whole genome shotgun (WGS) entry which is preliminary data.</text>
</comment>
<evidence type="ECO:0000256" key="1">
    <source>
        <dbReference type="ARBA" id="ARBA00004141"/>
    </source>
</evidence>
<dbReference type="GO" id="GO:0005768">
    <property type="term" value="C:endosome"/>
    <property type="evidence" value="ECO:0007669"/>
    <property type="project" value="TreeGrafter"/>
</dbReference>
<dbReference type="PANTHER" id="PTHR12050">
    <property type="entry name" value="LEPTIN RECEPTOR-RELATED"/>
    <property type="match status" value="1"/>
</dbReference>
<organism evidence="7 8">
    <name type="scientific">Symbiochloris irregularis</name>
    <dbReference type="NCBI Taxonomy" id="706552"/>
    <lineage>
        <taxon>Eukaryota</taxon>
        <taxon>Viridiplantae</taxon>
        <taxon>Chlorophyta</taxon>
        <taxon>core chlorophytes</taxon>
        <taxon>Trebouxiophyceae</taxon>
        <taxon>Trebouxiales</taxon>
        <taxon>Trebouxiaceae</taxon>
        <taxon>Symbiochloris</taxon>
    </lineage>
</organism>
<dbReference type="PANTHER" id="PTHR12050:SF0">
    <property type="entry name" value="RH04491P"/>
    <property type="match status" value="1"/>
</dbReference>
<dbReference type="Proteomes" id="UP001465755">
    <property type="component" value="Unassembled WGS sequence"/>
</dbReference>